<keyword evidence="1" id="KW-0472">Membrane</keyword>
<evidence type="ECO:0000256" key="1">
    <source>
        <dbReference type="SAM" id="Phobius"/>
    </source>
</evidence>
<organism evidence="2 3">
    <name type="scientific">Prunus yedoensis var. nudiflora</name>
    <dbReference type="NCBI Taxonomy" id="2094558"/>
    <lineage>
        <taxon>Eukaryota</taxon>
        <taxon>Viridiplantae</taxon>
        <taxon>Streptophyta</taxon>
        <taxon>Embryophyta</taxon>
        <taxon>Tracheophyta</taxon>
        <taxon>Spermatophyta</taxon>
        <taxon>Magnoliopsida</taxon>
        <taxon>eudicotyledons</taxon>
        <taxon>Gunneridae</taxon>
        <taxon>Pentapetalae</taxon>
        <taxon>rosids</taxon>
        <taxon>fabids</taxon>
        <taxon>Rosales</taxon>
        <taxon>Rosaceae</taxon>
        <taxon>Amygdaloideae</taxon>
        <taxon>Amygdaleae</taxon>
        <taxon>Prunus</taxon>
    </lineage>
</organism>
<accession>A0A314XN70</accession>
<feature type="transmembrane region" description="Helical" evidence="1">
    <location>
        <begin position="65"/>
        <end position="85"/>
    </location>
</feature>
<protein>
    <submittedName>
        <fullName evidence="2">Uncharacterized protein</fullName>
    </submittedName>
</protein>
<dbReference type="AlphaFoldDB" id="A0A314XN70"/>
<evidence type="ECO:0000313" key="2">
    <source>
        <dbReference type="EMBL" id="PQP93080.1"/>
    </source>
</evidence>
<name>A0A314XN70_PRUYE</name>
<comment type="caution">
    <text evidence="2">The sequence shown here is derived from an EMBL/GenBank/DDBJ whole genome shotgun (WGS) entry which is preliminary data.</text>
</comment>
<keyword evidence="1" id="KW-0812">Transmembrane</keyword>
<sequence>MFEKPELLEKVGIEMLELLQMVGIEKHEQLVMVGIEKPAVVENVGIEKPRLLQMPRIEKALGKHLLVSLALVAYFVVHCFGLHHLSFLPKTNNN</sequence>
<keyword evidence="3" id="KW-1185">Reference proteome</keyword>
<keyword evidence="1" id="KW-1133">Transmembrane helix</keyword>
<reference evidence="2 3" key="1">
    <citation type="submission" date="2018-02" db="EMBL/GenBank/DDBJ databases">
        <title>Draft genome of wild Prunus yedoensis var. nudiflora.</title>
        <authorList>
            <person name="Baek S."/>
            <person name="Kim J.-H."/>
            <person name="Choi K."/>
            <person name="Kim G.-B."/>
            <person name="Cho A."/>
            <person name="Jang H."/>
            <person name="Shin C.-H."/>
            <person name="Yu H.-J."/>
            <person name="Mun J.-H."/>
        </authorList>
    </citation>
    <scope>NUCLEOTIDE SEQUENCE [LARGE SCALE GENOMIC DNA]</scope>
    <source>
        <strain evidence="3">cv. Jeju island</strain>
        <tissue evidence="2">Leaf</tissue>
    </source>
</reference>
<dbReference type="EMBL" id="PJQY01002495">
    <property type="protein sequence ID" value="PQP93080.1"/>
    <property type="molecule type" value="Genomic_DNA"/>
</dbReference>
<proteinExistence type="predicted"/>
<gene>
    <name evidence="2" type="ORF">Pyn_01412</name>
</gene>
<evidence type="ECO:0000313" key="3">
    <source>
        <dbReference type="Proteomes" id="UP000250321"/>
    </source>
</evidence>
<dbReference type="Proteomes" id="UP000250321">
    <property type="component" value="Unassembled WGS sequence"/>
</dbReference>